<dbReference type="SUPFAM" id="SSF54695">
    <property type="entry name" value="POZ domain"/>
    <property type="match status" value="1"/>
</dbReference>
<evidence type="ECO:0000256" key="1">
    <source>
        <dbReference type="ARBA" id="ARBA00022473"/>
    </source>
</evidence>
<keyword evidence="1" id="KW-0217">Developmental protein</keyword>
<evidence type="ECO:0000313" key="4">
    <source>
        <dbReference type="Proteomes" id="UP000274429"/>
    </source>
</evidence>
<dbReference type="InterPro" id="IPR011333">
    <property type="entry name" value="SKP1/BTB/POZ_sf"/>
</dbReference>
<evidence type="ECO:0000313" key="3">
    <source>
        <dbReference type="EMBL" id="VDM35538.1"/>
    </source>
</evidence>
<name>A0A0R3XAJ8_HYDTA</name>
<accession>A0A0R3XAJ8</accession>
<dbReference type="Gene3D" id="3.30.710.10">
    <property type="entry name" value="Potassium Channel Kv1.1, Chain A"/>
    <property type="match status" value="1"/>
</dbReference>
<dbReference type="OrthoDB" id="6359943at2759"/>
<proteinExistence type="predicted"/>
<organism evidence="5">
    <name type="scientific">Hydatigena taeniaeformis</name>
    <name type="common">Feline tapeworm</name>
    <name type="synonym">Taenia taeniaeformis</name>
    <dbReference type="NCBI Taxonomy" id="6205"/>
    <lineage>
        <taxon>Eukaryota</taxon>
        <taxon>Metazoa</taxon>
        <taxon>Spiralia</taxon>
        <taxon>Lophotrochozoa</taxon>
        <taxon>Platyhelminthes</taxon>
        <taxon>Cestoda</taxon>
        <taxon>Eucestoda</taxon>
        <taxon>Cyclophyllidea</taxon>
        <taxon>Taeniidae</taxon>
        <taxon>Hydatigera</taxon>
    </lineage>
</organism>
<dbReference type="Pfam" id="PF00651">
    <property type="entry name" value="BTB"/>
    <property type="match status" value="1"/>
</dbReference>
<dbReference type="WBParaSite" id="TTAC_0001057501-mRNA-1">
    <property type="protein sequence ID" value="TTAC_0001057501-mRNA-1"/>
    <property type="gene ID" value="TTAC_0001057501"/>
</dbReference>
<dbReference type="PANTHER" id="PTHR23231">
    <property type="entry name" value="GERM CELL-LESS PROTEIN"/>
    <property type="match status" value="1"/>
</dbReference>
<dbReference type="GO" id="GO:0007281">
    <property type="term" value="P:germ cell development"/>
    <property type="evidence" value="ECO:0007669"/>
    <property type="project" value="InterPro"/>
</dbReference>
<evidence type="ECO:0000259" key="2">
    <source>
        <dbReference type="PROSITE" id="PS50097"/>
    </source>
</evidence>
<reference evidence="5" key="1">
    <citation type="submission" date="2017-02" db="UniProtKB">
        <authorList>
            <consortium name="WormBaseParasite"/>
        </authorList>
    </citation>
    <scope>IDENTIFICATION</scope>
</reference>
<gene>
    <name evidence="3" type="ORF">TTAC_LOCUS10558</name>
</gene>
<dbReference type="Proteomes" id="UP000274429">
    <property type="component" value="Unassembled WGS sequence"/>
</dbReference>
<protein>
    <submittedName>
        <fullName evidence="5">BTB domain-containing protein</fullName>
    </submittedName>
</protein>
<keyword evidence="4" id="KW-1185">Reference proteome</keyword>
<reference evidence="3 4" key="2">
    <citation type="submission" date="2018-11" db="EMBL/GenBank/DDBJ databases">
        <authorList>
            <consortium name="Pathogen Informatics"/>
        </authorList>
    </citation>
    <scope>NUCLEOTIDE SEQUENCE [LARGE SCALE GENOMIC DNA]</scope>
</reference>
<feature type="domain" description="BTB" evidence="2">
    <location>
        <begin position="61"/>
        <end position="131"/>
    </location>
</feature>
<dbReference type="SMART" id="SM00225">
    <property type="entry name" value="BTB"/>
    <property type="match status" value="1"/>
</dbReference>
<dbReference type="CDD" id="cd18305">
    <property type="entry name" value="BTB_POZ_GCL"/>
    <property type="match status" value="1"/>
</dbReference>
<dbReference type="AlphaFoldDB" id="A0A0R3XAJ8"/>
<dbReference type="PROSITE" id="PS50097">
    <property type="entry name" value="BTB"/>
    <property type="match status" value="1"/>
</dbReference>
<evidence type="ECO:0000313" key="5">
    <source>
        <dbReference type="WBParaSite" id="TTAC_0001057501-mRNA-1"/>
    </source>
</evidence>
<dbReference type="InterPro" id="IPR043380">
    <property type="entry name" value="Gcl-like"/>
</dbReference>
<sequence>MCRNTSSLSGLKTVVWKHDPVCLGVAHQAEALVAEVKEPGKRIRSTYEHVYQELFSKGEGSDVTICALGHEWPLHRIYLKQSPFFAALFNGGWKESGDRRITLNLLDENITQESLHIVFGSFYSDNFTITDKTVVGILAAATWFQMDEIRRLCSNFLCRYVKLESLIRLHTVAAKYNLPELNQACVDWLWLYLKLNPERLYCRSSQLLAEAYKYFAKDAAGFLESAKGAVYAPVFRAIRWEHVISHFRSTCQIIRDGIVPRRKMTFYFFTAMV</sequence>
<dbReference type="PANTHER" id="PTHR23231:SF17">
    <property type="entry name" value="BTB DOMAIN-CONTAINING PROTEIN"/>
    <property type="match status" value="1"/>
</dbReference>
<dbReference type="STRING" id="6205.A0A0R3XAJ8"/>
<dbReference type="InterPro" id="IPR000210">
    <property type="entry name" value="BTB/POZ_dom"/>
</dbReference>
<dbReference type="EMBL" id="UYWX01021857">
    <property type="protein sequence ID" value="VDM35538.1"/>
    <property type="molecule type" value="Genomic_DNA"/>
</dbReference>